<accession>A0A1I6G8N8</accession>
<keyword evidence="4" id="KW-1185">Reference proteome</keyword>
<dbReference type="STRING" id="390270.SAMN04488005_1243"/>
<reference evidence="4" key="1">
    <citation type="submission" date="2016-10" db="EMBL/GenBank/DDBJ databases">
        <authorList>
            <person name="Varghese N."/>
            <person name="Submissions S."/>
        </authorList>
    </citation>
    <scope>NUCLEOTIDE SEQUENCE [LARGE SCALE GENOMIC DNA]</scope>
    <source>
        <strain evidence="4">DSM 26879</strain>
    </source>
</reference>
<gene>
    <name evidence="3" type="ORF">SAMN04488005_1243</name>
</gene>
<evidence type="ECO:0000313" key="4">
    <source>
        <dbReference type="Proteomes" id="UP000199478"/>
    </source>
</evidence>
<proteinExistence type="predicted"/>
<keyword evidence="1" id="KW-0732">Signal</keyword>
<organism evidence="3 4">
    <name type="scientific">Yoonia tamlensis</name>
    <dbReference type="NCBI Taxonomy" id="390270"/>
    <lineage>
        <taxon>Bacteria</taxon>
        <taxon>Pseudomonadati</taxon>
        <taxon>Pseudomonadota</taxon>
        <taxon>Alphaproteobacteria</taxon>
        <taxon>Rhodobacterales</taxon>
        <taxon>Paracoccaceae</taxon>
        <taxon>Yoonia</taxon>
    </lineage>
</organism>
<dbReference type="InterPro" id="IPR036465">
    <property type="entry name" value="vWFA_dom_sf"/>
</dbReference>
<dbReference type="AlphaFoldDB" id="A0A1I6G8N8"/>
<dbReference type="PROSITE" id="PS50234">
    <property type="entry name" value="VWFA"/>
    <property type="match status" value="1"/>
</dbReference>
<protein>
    <submittedName>
        <fullName evidence="3">Ca-activated chloride channel family protein</fullName>
    </submittedName>
</protein>
<dbReference type="Proteomes" id="UP000199478">
    <property type="component" value="Unassembled WGS sequence"/>
</dbReference>
<evidence type="ECO:0000313" key="3">
    <source>
        <dbReference type="EMBL" id="SFR38510.1"/>
    </source>
</evidence>
<feature type="chain" id="PRO_5011682327" evidence="1">
    <location>
        <begin position="19"/>
        <end position="215"/>
    </location>
</feature>
<sequence>MRFLALLFFATACLPAWACDVALVLAIDVSNSIDSAEYRLQVDGMADALRDPEIVDALVKGDVAIAVMQWSGADEQQVSIPWTRVRTAFDAQMLSEDARAISRAYTLSGTAPAEAIYSALALLRSAPPCARQVIDISGDGTPNAGSNVNLARQAAVRAGVTINAIAIEFLGLTISSYYKTTVITPQGFVITARRHDAYPQAIRAKILREVSRVLG</sequence>
<dbReference type="CDD" id="cd00198">
    <property type="entry name" value="vWFA"/>
    <property type="match status" value="1"/>
</dbReference>
<evidence type="ECO:0000259" key="2">
    <source>
        <dbReference type="PROSITE" id="PS50234"/>
    </source>
</evidence>
<name>A0A1I6G8N8_9RHOB</name>
<dbReference type="InterPro" id="IPR002035">
    <property type="entry name" value="VWF_A"/>
</dbReference>
<dbReference type="SUPFAM" id="SSF53300">
    <property type="entry name" value="vWA-like"/>
    <property type="match status" value="1"/>
</dbReference>
<dbReference type="Pfam" id="PF06707">
    <property type="entry name" value="DUF1194"/>
    <property type="match status" value="1"/>
</dbReference>
<feature type="signal peptide" evidence="1">
    <location>
        <begin position="1"/>
        <end position="18"/>
    </location>
</feature>
<dbReference type="RefSeq" id="WP_090197735.1">
    <property type="nucleotide sequence ID" value="NZ_FOYP01000001.1"/>
</dbReference>
<dbReference type="Gene3D" id="3.40.50.410">
    <property type="entry name" value="von Willebrand factor, type A domain"/>
    <property type="match status" value="1"/>
</dbReference>
<feature type="domain" description="VWFA" evidence="2">
    <location>
        <begin position="22"/>
        <end position="167"/>
    </location>
</feature>
<dbReference type="InterPro" id="IPR010607">
    <property type="entry name" value="DUF1194"/>
</dbReference>
<dbReference type="EMBL" id="FOYP01000001">
    <property type="protein sequence ID" value="SFR38510.1"/>
    <property type="molecule type" value="Genomic_DNA"/>
</dbReference>
<evidence type="ECO:0000256" key="1">
    <source>
        <dbReference type="SAM" id="SignalP"/>
    </source>
</evidence>
<dbReference type="OrthoDB" id="9792179at2"/>